<evidence type="ECO:0000313" key="3">
    <source>
        <dbReference type="EMBL" id="WBP91186.1"/>
    </source>
</evidence>
<dbReference type="EMBL" id="CP115450">
    <property type="protein sequence ID" value="WBP91186.1"/>
    <property type="molecule type" value="Genomic_DNA"/>
</dbReference>
<reference evidence="4" key="1">
    <citation type="submission" date="2022-12" db="EMBL/GenBank/DDBJ databases">
        <authorList>
            <person name="Mo P."/>
        </authorList>
    </citation>
    <scope>NUCLEOTIDE SEQUENCE [LARGE SCALE GENOMIC DNA]</scope>
    <source>
        <strain evidence="4">HUAS 3-15</strain>
    </source>
</reference>
<proteinExistence type="predicted"/>
<protein>
    <submittedName>
        <fullName evidence="3">Uncharacterized protein</fullName>
    </submittedName>
</protein>
<organism evidence="3 4">
    <name type="scientific">Kitasatospora cathayae</name>
    <dbReference type="NCBI Taxonomy" id="3004092"/>
    <lineage>
        <taxon>Bacteria</taxon>
        <taxon>Bacillati</taxon>
        <taxon>Actinomycetota</taxon>
        <taxon>Actinomycetes</taxon>
        <taxon>Kitasatosporales</taxon>
        <taxon>Streptomycetaceae</taxon>
        <taxon>Kitasatospora</taxon>
    </lineage>
</organism>
<keyword evidence="2" id="KW-0732">Signal</keyword>
<dbReference type="RefSeq" id="WP_270150393.1">
    <property type="nucleotide sequence ID" value="NZ_CP115450.1"/>
</dbReference>
<feature type="region of interest" description="Disordered" evidence="1">
    <location>
        <begin position="30"/>
        <end position="64"/>
    </location>
</feature>
<dbReference type="Proteomes" id="UP001212821">
    <property type="component" value="Chromosome"/>
</dbReference>
<sequence length="64" mass="6302">MRSALTSKLLGVGFGVLALSASALPFAASATKAPAGPESHQAAPLAPPADKPPANKLTDFPACC</sequence>
<evidence type="ECO:0000313" key="4">
    <source>
        <dbReference type="Proteomes" id="UP001212821"/>
    </source>
</evidence>
<feature type="signal peptide" evidence="2">
    <location>
        <begin position="1"/>
        <end position="23"/>
    </location>
</feature>
<keyword evidence="4" id="KW-1185">Reference proteome</keyword>
<evidence type="ECO:0000256" key="2">
    <source>
        <dbReference type="SAM" id="SignalP"/>
    </source>
</evidence>
<name>A0ABY7QEM6_9ACTN</name>
<feature type="chain" id="PRO_5045386989" evidence="2">
    <location>
        <begin position="24"/>
        <end position="64"/>
    </location>
</feature>
<evidence type="ECO:0000256" key="1">
    <source>
        <dbReference type="SAM" id="MobiDB-lite"/>
    </source>
</evidence>
<gene>
    <name evidence="3" type="ORF">O1G21_38450</name>
</gene>
<accession>A0ABY7QEM6</accession>